<feature type="transmembrane region" description="Helical" evidence="9">
    <location>
        <begin position="30"/>
        <end position="51"/>
    </location>
</feature>
<protein>
    <recommendedName>
        <fullName evidence="9">Membrane fusion protein (MFP) family protein</fullName>
    </recommendedName>
</protein>
<comment type="subcellular location">
    <subcellularLocation>
        <location evidence="1 9">Cell inner membrane</location>
        <topology evidence="1 9">Single-pass membrane protein</topology>
    </subcellularLocation>
</comment>
<dbReference type="InterPro" id="IPR058982">
    <property type="entry name" value="Beta-barrel_AprE"/>
</dbReference>
<feature type="domain" description="AprE-like long alpha-helical hairpin" evidence="11">
    <location>
        <begin position="109"/>
        <end position="297"/>
    </location>
</feature>
<keyword evidence="14" id="KW-1185">Reference proteome</keyword>
<dbReference type="Gene3D" id="2.40.50.100">
    <property type="match status" value="1"/>
</dbReference>
<dbReference type="HOGENOM" id="CLU_023976_1_1_5"/>
<evidence type="ECO:0000256" key="4">
    <source>
        <dbReference type="ARBA" id="ARBA00022475"/>
    </source>
</evidence>
<keyword evidence="5 9" id="KW-0997">Cell inner membrane</keyword>
<dbReference type="GO" id="GO:0015031">
    <property type="term" value="P:protein transport"/>
    <property type="evidence" value="ECO:0007669"/>
    <property type="project" value="InterPro"/>
</dbReference>
<dbReference type="Pfam" id="PF26002">
    <property type="entry name" value="Beta-barrel_AprE"/>
    <property type="match status" value="1"/>
</dbReference>
<dbReference type="InterPro" id="IPR058781">
    <property type="entry name" value="HH_AprE-like"/>
</dbReference>
<dbReference type="AlphaFoldDB" id="I4YTE8"/>
<evidence type="ECO:0000256" key="6">
    <source>
        <dbReference type="ARBA" id="ARBA00022692"/>
    </source>
</evidence>
<evidence type="ECO:0000256" key="2">
    <source>
        <dbReference type="ARBA" id="ARBA00009477"/>
    </source>
</evidence>
<dbReference type="STRING" id="864069.MicloDRAFT_00037980"/>
<dbReference type="eggNOG" id="COG0845">
    <property type="taxonomic scope" value="Bacteria"/>
</dbReference>
<dbReference type="Proteomes" id="UP000003947">
    <property type="component" value="Unassembled WGS sequence"/>
</dbReference>
<dbReference type="InterPro" id="IPR010129">
    <property type="entry name" value="T1SS_HlyD"/>
</dbReference>
<feature type="coiled-coil region" evidence="10">
    <location>
        <begin position="175"/>
        <end position="202"/>
    </location>
</feature>
<keyword evidence="4 9" id="KW-1003">Cell membrane</keyword>
<evidence type="ECO:0000313" key="14">
    <source>
        <dbReference type="Proteomes" id="UP000003947"/>
    </source>
</evidence>
<evidence type="ECO:0000256" key="10">
    <source>
        <dbReference type="SAM" id="Coils"/>
    </source>
</evidence>
<keyword evidence="3 9" id="KW-0813">Transport</keyword>
<organism evidence="13 14">
    <name type="scientific">Microvirga lotononidis</name>
    <dbReference type="NCBI Taxonomy" id="864069"/>
    <lineage>
        <taxon>Bacteria</taxon>
        <taxon>Pseudomonadati</taxon>
        <taxon>Pseudomonadota</taxon>
        <taxon>Alphaproteobacteria</taxon>
        <taxon>Hyphomicrobiales</taxon>
        <taxon>Methylobacteriaceae</taxon>
        <taxon>Microvirga</taxon>
    </lineage>
</organism>
<dbReference type="GO" id="GO:0005886">
    <property type="term" value="C:plasma membrane"/>
    <property type="evidence" value="ECO:0007669"/>
    <property type="project" value="UniProtKB-SubCell"/>
</dbReference>
<evidence type="ECO:0000256" key="8">
    <source>
        <dbReference type="ARBA" id="ARBA00023136"/>
    </source>
</evidence>
<evidence type="ECO:0000259" key="11">
    <source>
        <dbReference type="Pfam" id="PF25994"/>
    </source>
</evidence>
<evidence type="ECO:0000256" key="7">
    <source>
        <dbReference type="ARBA" id="ARBA00022989"/>
    </source>
</evidence>
<keyword evidence="6 9" id="KW-0812">Transmembrane</keyword>
<keyword evidence="10" id="KW-0175">Coiled coil</keyword>
<dbReference type="InterPro" id="IPR050739">
    <property type="entry name" value="MFP"/>
</dbReference>
<keyword evidence="8 9" id="KW-0472">Membrane</keyword>
<evidence type="ECO:0000259" key="12">
    <source>
        <dbReference type="Pfam" id="PF26002"/>
    </source>
</evidence>
<evidence type="ECO:0000313" key="13">
    <source>
        <dbReference type="EMBL" id="EIM27240.1"/>
    </source>
</evidence>
<feature type="domain" description="AprE-like beta-barrel" evidence="12">
    <location>
        <begin position="339"/>
        <end position="428"/>
    </location>
</feature>
<accession>I4YTE8</accession>
<dbReference type="NCBIfam" id="TIGR01843">
    <property type="entry name" value="type_I_hlyD"/>
    <property type="match status" value="1"/>
</dbReference>
<dbReference type="PANTHER" id="PTHR30386:SF17">
    <property type="entry name" value="ALKALINE PROTEASE SECRETION PROTEIN APRE"/>
    <property type="match status" value="1"/>
</dbReference>
<reference evidence="13 14" key="1">
    <citation type="submission" date="2012-02" db="EMBL/GenBank/DDBJ databases">
        <title>Improved High-Quality Draft sequence of Microvirga sp. WSM3557.</title>
        <authorList>
            <consortium name="US DOE Joint Genome Institute"/>
            <person name="Lucas S."/>
            <person name="Han J."/>
            <person name="Lapidus A."/>
            <person name="Cheng J.-F."/>
            <person name="Goodwin L."/>
            <person name="Pitluck S."/>
            <person name="Peters L."/>
            <person name="Zhang X."/>
            <person name="Detter J.C."/>
            <person name="Han C."/>
            <person name="Tapia R."/>
            <person name="Land M."/>
            <person name="Hauser L."/>
            <person name="Kyrpides N."/>
            <person name="Ivanova N."/>
            <person name="Pagani I."/>
            <person name="Brau L."/>
            <person name="Yates R."/>
            <person name="O'Hara G."/>
            <person name="Rui T."/>
            <person name="Howieson J."/>
            <person name="Reeve W."/>
            <person name="Woyke T."/>
        </authorList>
    </citation>
    <scope>NUCLEOTIDE SEQUENCE [LARGE SCALE GENOMIC DNA]</scope>
    <source>
        <strain evidence="13 14">WSM3557</strain>
    </source>
</reference>
<dbReference type="PATRIC" id="fig|864069.3.peg.4128"/>
<comment type="similarity">
    <text evidence="2 9">Belongs to the membrane fusion protein (MFP) (TC 8.A.1) family.</text>
</comment>
<evidence type="ECO:0000256" key="3">
    <source>
        <dbReference type="ARBA" id="ARBA00022448"/>
    </source>
</evidence>
<dbReference type="Pfam" id="PF25994">
    <property type="entry name" value="HH_AprE"/>
    <property type="match status" value="1"/>
</dbReference>
<dbReference type="PANTHER" id="PTHR30386">
    <property type="entry name" value="MEMBRANE FUSION SUBUNIT OF EMRAB-TOLC MULTIDRUG EFFLUX PUMP"/>
    <property type="match status" value="1"/>
</dbReference>
<proteinExistence type="inferred from homology"/>
<sequence length="451" mass="50087">MAGMIELSPQITEWSPSPVPRTPMARMRGVIWLGNAIIFGFFGILGTWSVFAPLESAAIAAGTVEAETSRKTIQHLEGGIIKEILVQDGDAVSSGQILVRLDRTKVYSERQSWFEQYLDAKAREARLLAERDHLDRIVVPTSLEVAGRSNPSVAAVISGQQKILETRSQVLQSQSAIIRERISQVKEEIAGLQAQENAAAKRADIIREERTAVATLVEKGLERRPRLLSLEREMVEIDGRRGETAAQISRARQVISESQATLLKLESDRQNEIAQSLRETQSQIAVFLEKMRAVEDQLARTDVRAPEDGIVTDLRVHTPGGVIGSGAPLMDLVPKEDRLIVVAHLRPEDIDVVRTGLEAEVHLLPYSVRRVTPLAGRVTYVSADRLTDKRTDQPYYAAKIQINDDSLERDEGIEIIAGMPVQAFIKTGRSTVALYALRPLLDSFHRAFRED</sequence>
<keyword evidence="7 9" id="KW-1133">Transmembrane helix</keyword>
<evidence type="ECO:0000256" key="5">
    <source>
        <dbReference type="ARBA" id="ARBA00022519"/>
    </source>
</evidence>
<name>I4YTE8_9HYPH</name>
<dbReference type="EMBL" id="JH660645">
    <property type="protein sequence ID" value="EIM27240.1"/>
    <property type="molecule type" value="Genomic_DNA"/>
</dbReference>
<evidence type="ECO:0000256" key="1">
    <source>
        <dbReference type="ARBA" id="ARBA00004377"/>
    </source>
</evidence>
<gene>
    <name evidence="13" type="ORF">MicloDRAFT_00037980</name>
</gene>
<evidence type="ECO:0000256" key="9">
    <source>
        <dbReference type="RuleBase" id="RU365093"/>
    </source>
</evidence>
<dbReference type="PRINTS" id="PR01490">
    <property type="entry name" value="RTXTOXIND"/>
</dbReference>